<dbReference type="AlphaFoldDB" id="A0A3N6R170"/>
<comment type="caution">
    <text evidence="2">The sequence shown here is derived from an EMBL/GenBank/DDBJ whole genome shotgun (WGS) entry which is preliminary data.</text>
</comment>
<proteinExistence type="predicted"/>
<sequence>MQQLYPKEGKINRKLKQRRLRSGSRDVRDRTRPGKDPGEKPSSSPRKGTYRRPQPPDDHRVGLFLSERYRES</sequence>
<evidence type="ECO:0000313" key="2">
    <source>
        <dbReference type="EMBL" id="KAF2574596.1"/>
    </source>
</evidence>
<evidence type="ECO:0000256" key="1">
    <source>
        <dbReference type="SAM" id="MobiDB-lite"/>
    </source>
</evidence>
<name>A0A3N6R170_BRACR</name>
<dbReference type="EMBL" id="QGKY02001015">
    <property type="protein sequence ID" value="KAF2574596.1"/>
    <property type="molecule type" value="Genomic_DNA"/>
</dbReference>
<reference evidence="3 4" key="3">
    <citation type="journal article" date="2020" name="BMC Genomics">
        <title>Intraspecific diversification of the crop wild relative Brassica cretica Lam. using demographic model selection.</title>
        <authorList>
            <person name="Kioukis A."/>
            <person name="Michalopoulou V.A."/>
            <person name="Briers L."/>
            <person name="Pirintsos S."/>
            <person name="Studholme D.J."/>
            <person name="Pavlidis P."/>
            <person name="Sarris P.F."/>
        </authorList>
    </citation>
    <scope>NUCLEOTIDE SEQUENCE [LARGE SCALE GENOMIC DNA]</scope>
    <source>
        <strain evidence="4">cv. PFS-1207/04</strain>
        <strain evidence="3">PFS-1207/04</strain>
    </source>
</reference>
<evidence type="ECO:0000313" key="3">
    <source>
        <dbReference type="EMBL" id="KAF3568723.1"/>
    </source>
</evidence>
<protein>
    <submittedName>
        <fullName evidence="2">Uncharacterized protein</fullName>
    </submittedName>
</protein>
<feature type="region of interest" description="Disordered" evidence="1">
    <location>
        <begin position="1"/>
        <end position="72"/>
    </location>
</feature>
<feature type="compositionally biased region" description="Basic and acidic residues" evidence="1">
    <location>
        <begin position="54"/>
        <end position="72"/>
    </location>
</feature>
<feature type="compositionally biased region" description="Basic residues" evidence="1">
    <location>
        <begin position="12"/>
        <end position="22"/>
    </location>
</feature>
<dbReference type="EMBL" id="QGKV02000759">
    <property type="protein sequence ID" value="KAF3568723.1"/>
    <property type="molecule type" value="Genomic_DNA"/>
</dbReference>
<organism evidence="2">
    <name type="scientific">Brassica cretica</name>
    <name type="common">Mustard</name>
    <dbReference type="NCBI Taxonomy" id="69181"/>
    <lineage>
        <taxon>Eukaryota</taxon>
        <taxon>Viridiplantae</taxon>
        <taxon>Streptophyta</taxon>
        <taxon>Embryophyta</taxon>
        <taxon>Tracheophyta</taxon>
        <taxon>Spermatophyta</taxon>
        <taxon>Magnoliopsida</taxon>
        <taxon>eudicotyledons</taxon>
        <taxon>Gunneridae</taxon>
        <taxon>Pentapetalae</taxon>
        <taxon>rosids</taxon>
        <taxon>malvids</taxon>
        <taxon>Brassicales</taxon>
        <taxon>Brassicaceae</taxon>
        <taxon>Brassiceae</taxon>
        <taxon>Brassica</taxon>
    </lineage>
</organism>
<feature type="compositionally biased region" description="Basic and acidic residues" evidence="1">
    <location>
        <begin position="23"/>
        <end position="39"/>
    </location>
</feature>
<keyword evidence="4" id="KW-1185">Reference proteome</keyword>
<reference evidence="3" key="2">
    <citation type="submission" date="2019-12" db="EMBL/GenBank/DDBJ databases">
        <authorList>
            <person name="Studholme D.J."/>
            <person name="Sarris P."/>
        </authorList>
    </citation>
    <scope>NUCLEOTIDE SEQUENCE</scope>
    <source>
        <strain evidence="3">PFS-1207/04</strain>
        <tissue evidence="3">Leaf</tissue>
    </source>
</reference>
<evidence type="ECO:0000313" key="4">
    <source>
        <dbReference type="Proteomes" id="UP000266723"/>
    </source>
</evidence>
<reference evidence="2" key="1">
    <citation type="submission" date="2019-12" db="EMBL/GenBank/DDBJ databases">
        <title>Genome sequencing and annotation of Brassica cretica.</title>
        <authorList>
            <person name="Studholme D.J."/>
            <person name="Sarris P.F."/>
        </authorList>
    </citation>
    <scope>NUCLEOTIDE SEQUENCE</scope>
    <source>
        <strain evidence="2">PFS-102/07</strain>
        <tissue evidence="2">Leaf</tissue>
    </source>
</reference>
<accession>A0A3N6R170</accession>
<gene>
    <name evidence="3" type="ORF">DY000_02013712</name>
    <name evidence="2" type="ORF">F2Q70_00002308</name>
</gene>
<dbReference type="Proteomes" id="UP000266723">
    <property type="component" value="Unassembled WGS sequence"/>
</dbReference>